<dbReference type="PANTHER" id="PTHR43066">
    <property type="entry name" value="RHOMBOID-RELATED PROTEIN"/>
    <property type="match status" value="1"/>
</dbReference>
<dbReference type="Gene3D" id="1.10.8.10">
    <property type="entry name" value="DNA helicase RuvA subunit, C-terminal domain"/>
    <property type="match status" value="1"/>
</dbReference>
<dbReference type="SUPFAM" id="SSF144091">
    <property type="entry name" value="Rhomboid-like"/>
    <property type="match status" value="1"/>
</dbReference>
<protein>
    <submittedName>
        <fullName evidence="8">Rhomboid-like protein 20 isoform X2</fullName>
    </submittedName>
</protein>
<dbReference type="SMART" id="SM00165">
    <property type="entry name" value="UBA"/>
    <property type="match status" value="1"/>
</dbReference>
<gene>
    <name evidence="8" type="ORF">Cni_G02315</name>
</gene>
<reference evidence="8 9" key="1">
    <citation type="submission" date="2023-10" db="EMBL/GenBank/DDBJ databases">
        <title>Chromosome-scale genome assembly provides insights into flower coloration mechanisms of Canna indica.</title>
        <authorList>
            <person name="Li C."/>
        </authorList>
    </citation>
    <scope>NUCLEOTIDE SEQUENCE [LARGE SCALE GENOMIC DNA]</scope>
    <source>
        <tissue evidence="8">Flower</tissue>
    </source>
</reference>
<evidence type="ECO:0000256" key="1">
    <source>
        <dbReference type="ARBA" id="ARBA00004141"/>
    </source>
</evidence>
<dbReference type="Gene3D" id="1.20.1540.10">
    <property type="entry name" value="Rhomboid-like"/>
    <property type="match status" value="1"/>
</dbReference>
<accession>A0AAQ3PZN4</accession>
<evidence type="ECO:0000256" key="2">
    <source>
        <dbReference type="ARBA" id="ARBA00009045"/>
    </source>
</evidence>
<feature type="transmembrane region" description="Helical" evidence="6">
    <location>
        <begin position="171"/>
        <end position="191"/>
    </location>
</feature>
<comment type="subcellular location">
    <subcellularLocation>
        <location evidence="1">Membrane</location>
        <topology evidence="1">Multi-pass membrane protein</topology>
    </subcellularLocation>
</comment>
<evidence type="ECO:0000256" key="6">
    <source>
        <dbReference type="SAM" id="Phobius"/>
    </source>
</evidence>
<dbReference type="InterPro" id="IPR015940">
    <property type="entry name" value="UBA"/>
</dbReference>
<dbReference type="PROSITE" id="PS50030">
    <property type="entry name" value="UBA"/>
    <property type="match status" value="1"/>
</dbReference>
<dbReference type="GO" id="GO:0004252">
    <property type="term" value="F:serine-type endopeptidase activity"/>
    <property type="evidence" value="ECO:0007669"/>
    <property type="project" value="InterPro"/>
</dbReference>
<dbReference type="EMBL" id="CP136890">
    <property type="protein sequence ID" value="WOK93615.1"/>
    <property type="molecule type" value="Genomic_DNA"/>
</dbReference>
<feature type="transmembrane region" description="Helical" evidence="6">
    <location>
        <begin position="58"/>
        <end position="77"/>
    </location>
</feature>
<evidence type="ECO:0000313" key="9">
    <source>
        <dbReference type="Proteomes" id="UP001327560"/>
    </source>
</evidence>
<keyword evidence="3 6" id="KW-0812">Transmembrane</keyword>
<dbReference type="InterPro" id="IPR022764">
    <property type="entry name" value="Peptidase_S54_rhomboid_dom"/>
</dbReference>
<evidence type="ECO:0000256" key="4">
    <source>
        <dbReference type="ARBA" id="ARBA00022989"/>
    </source>
</evidence>
<dbReference type="GO" id="GO:0016020">
    <property type="term" value="C:membrane"/>
    <property type="evidence" value="ECO:0007669"/>
    <property type="project" value="UniProtKB-SubCell"/>
</dbReference>
<keyword evidence="9" id="KW-1185">Reference proteome</keyword>
<dbReference type="AlphaFoldDB" id="A0AAQ3PZN4"/>
<dbReference type="Pfam" id="PF01694">
    <property type="entry name" value="Rhomboid"/>
    <property type="match status" value="1"/>
</dbReference>
<keyword evidence="5 6" id="KW-0472">Membrane</keyword>
<evidence type="ECO:0000259" key="7">
    <source>
        <dbReference type="PROSITE" id="PS50030"/>
    </source>
</evidence>
<sequence length="293" mass="32450">MLHGGPPGFHNAPVTRTLVISSAIITVTSGLRGRVNRLGLSYQDITENHNLWKTVPSVFAFSSTPELIIGLYLIYYFRIFERQIGSNKYSVFVLFSSIVSTLFEIAALRLLKDSRVLASGPYGLIFASFIPFFLDIPVTSRFRMLGLKFSDKSAVYFAGFQLLLYSWKRSFIPGICGLVAGFLFRINAFGIRRLKFPKKIASAVSRLFLSSSTSSSRSSSANVRGNARVSYIDHHVQRNYPSAGLIPMPEPPESSIATLVSMGFDSNAARQALMQARNDVNVATNILLEAQTR</sequence>
<proteinExistence type="inferred from homology"/>
<dbReference type="InterPro" id="IPR035952">
    <property type="entry name" value="Rhomboid-like_sf"/>
</dbReference>
<dbReference type="Pfam" id="PF00627">
    <property type="entry name" value="UBA"/>
    <property type="match status" value="1"/>
</dbReference>
<name>A0AAQ3PZN4_9LILI</name>
<dbReference type="InterPro" id="IPR009060">
    <property type="entry name" value="UBA-like_sf"/>
</dbReference>
<comment type="similarity">
    <text evidence="2">Belongs to the peptidase S54 family.</text>
</comment>
<dbReference type="Proteomes" id="UP001327560">
    <property type="component" value="Chromosome 1"/>
</dbReference>
<feature type="domain" description="UBA" evidence="7">
    <location>
        <begin position="250"/>
        <end position="290"/>
    </location>
</feature>
<feature type="transmembrane region" description="Helical" evidence="6">
    <location>
        <begin position="116"/>
        <end position="134"/>
    </location>
</feature>
<evidence type="ECO:0000256" key="5">
    <source>
        <dbReference type="ARBA" id="ARBA00023136"/>
    </source>
</evidence>
<keyword evidence="4 6" id="KW-1133">Transmembrane helix</keyword>
<evidence type="ECO:0000256" key="3">
    <source>
        <dbReference type="ARBA" id="ARBA00022692"/>
    </source>
</evidence>
<feature type="transmembrane region" description="Helical" evidence="6">
    <location>
        <begin position="89"/>
        <end position="110"/>
    </location>
</feature>
<evidence type="ECO:0000313" key="8">
    <source>
        <dbReference type="EMBL" id="WOK93615.1"/>
    </source>
</evidence>
<dbReference type="SUPFAM" id="SSF46934">
    <property type="entry name" value="UBA-like"/>
    <property type="match status" value="1"/>
</dbReference>
<dbReference type="PANTHER" id="PTHR43066:SF21">
    <property type="entry name" value="UBIQUITIN-ASSOCIATED DOMAIN-CONTAINING PROTEIN 2"/>
    <property type="match status" value="1"/>
</dbReference>
<organism evidence="8 9">
    <name type="scientific">Canna indica</name>
    <name type="common">Indian-shot</name>
    <dbReference type="NCBI Taxonomy" id="4628"/>
    <lineage>
        <taxon>Eukaryota</taxon>
        <taxon>Viridiplantae</taxon>
        <taxon>Streptophyta</taxon>
        <taxon>Embryophyta</taxon>
        <taxon>Tracheophyta</taxon>
        <taxon>Spermatophyta</taxon>
        <taxon>Magnoliopsida</taxon>
        <taxon>Liliopsida</taxon>
        <taxon>Zingiberales</taxon>
        <taxon>Cannaceae</taxon>
        <taxon>Canna</taxon>
    </lineage>
</organism>